<evidence type="ECO:0000313" key="2">
    <source>
        <dbReference type="Proteomes" id="UP000198836"/>
    </source>
</evidence>
<evidence type="ECO:0000313" key="1">
    <source>
        <dbReference type="EMBL" id="SFA44759.1"/>
    </source>
</evidence>
<proteinExistence type="predicted"/>
<organism evidence="1 2">
    <name type="scientific">Pedobacter suwonensis</name>
    <dbReference type="NCBI Taxonomy" id="332999"/>
    <lineage>
        <taxon>Bacteria</taxon>
        <taxon>Pseudomonadati</taxon>
        <taxon>Bacteroidota</taxon>
        <taxon>Sphingobacteriia</taxon>
        <taxon>Sphingobacteriales</taxon>
        <taxon>Sphingobacteriaceae</taxon>
        <taxon>Pedobacter</taxon>
    </lineage>
</organism>
<accession>A0A1I0SZ13</accession>
<reference evidence="2" key="1">
    <citation type="submission" date="2016-10" db="EMBL/GenBank/DDBJ databases">
        <authorList>
            <person name="Varghese N."/>
            <person name="Submissions S."/>
        </authorList>
    </citation>
    <scope>NUCLEOTIDE SEQUENCE [LARGE SCALE GENOMIC DNA]</scope>
    <source>
        <strain evidence="2">DSM 18130</strain>
    </source>
</reference>
<keyword evidence="2" id="KW-1185">Reference proteome</keyword>
<name>A0A1I0SZ13_9SPHI</name>
<dbReference type="STRING" id="332999.SAMN04488511_104188"/>
<protein>
    <submittedName>
        <fullName evidence="1">Uncharacterized protein</fullName>
    </submittedName>
</protein>
<sequence>MALSIFYTKRAKETITLVYFFIQQKFGDRVADEFIKKTEKR</sequence>
<dbReference type="AlphaFoldDB" id="A0A1I0SZ13"/>
<gene>
    <name evidence="1" type="ORF">SAMN04488511_104188</name>
</gene>
<dbReference type="Proteomes" id="UP000198836">
    <property type="component" value="Unassembled WGS sequence"/>
</dbReference>
<dbReference type="EMBL" id="FOJM01000004">
    <property type="protein sequence ID" value="SFA44759.1"/>
    <property type="molecule type" value="Genomic_DNA"/>
</dbReference>